<name>A0A2A9N639_9AGAR</name>
<feature type="region of interest" description="Disordered" evidence="3">
    <location>
        <begin position="91"/>
        <end position="128"/>
    </location>
</feature>
<dbReference type="OrthoDB" id="3026227at2759"/>
<feature type="domain" description="CCHC-type" evidence="4">
    <location>
        <begin position="133"/>
        <end position="147"/>
    </location>
</feature>
<evidence type="ECO:0000313" key="6">
    <source>
        <dbReference type="Proteomes" id="UP000242287"/>
    </source>
</evidence>
<evidence type="ECO:0000256" key="2">
    <source>
        <dbReference type="PROSITE-ProRule" id="PRU00047"/>
    </source>
</evidence>
<feature type="compositionally biased region" description="Polar residues" evidence="3">
    <location>
        <begin position="100"/>
        <end position="114"/>
    </location>
</feature>
<dbReference type="SUPFAM" id="SSF57756">
    <property type="entry name" value="Retrovirus zinc finger-like domains"/>
    <property type="match status" value="1"/>
</dbReference>
<dbReference type="InterPro" id="IPR001878">
    <property type="entry name" value="Znf_CCHC"/>
</dbReference>
<evidence type="ECO:0000256" key="3">
    <source>
        <dbReference type="SAM" id="MobiDB-lite"/>
    </source>
</evidence>
<feature type="non-terminal residue" evidence="5">
    <location>
        <position position="147"/>
    </location>
</feature>
<keyword evidence="1" id="KW-0507">mRNA processing</keyword>
<organism evidence="5 6">
    <name type="scientific">Amanita thiersii Skay4041</name>
    <dbReference type="NCBI Taxonomy" id="703135"/>
    <lineage>
        <taxon>Eukaryota</taxon>
        <taxon>Fungi</taxon>
        <taxon>Dikarya</taxon>
        <taxon>Basidiomycota</taxon>
        <taxon>Agaricomycotina</taxon>
        <taxon>Agaricomycetes</taxon>
        <taxon>Agaricomycetidae</taxon>
        <taxon>Agaricales</taxon>
        <taxon>Pluteineae</taxon>
        <taxon>Amanitaceae</taxon>
        <taxon>Amanita</taxon>
    </lineage>
</organism>
<keyword evidence="2" id="KW-0479">Metal-binding</keyword>
<sequence length="147" mass="16917">KQATTILEITTIKQGTKTTEEHVQLFKQCYMQSGYGEIVGIHKFKRSLNTPLLEKLMAVPELPVTLERWYELAVHLDRQWRQAVAERKIFTTHSEKVEGGSSNTPRQTQPSQPATRPPVPPVRNTWQGRDPNRCYNCGQLSHFAWNC</sequence>
<protein>
    <recommendedName>
        <fullName evidence="4">CCHC-type domain-containing protein</fullName>
    </recommendedName>
</protein>
<proteinExistence type="predicted"/>
<keyword evidence="2" id="KW-0862">Zinc</keyword>
<dbReference type="AlphaFoldDB" id="A0A2A9N639"/>
<dbReference type="InterPro" id="IPR036875">
    <property type="entry name" value="Znf_CCHC_sf"/>
</dbReference>
<dbReference type="GO" id="GO:0006397">
    <property type="term" value="P:mRNA processing"/>
    <property type="evidence" value="ECO:0007669"/>
    <property type="project" value="UniProtKB-KW"/>
</dbReference>
<dbReference type="GO" id="GO:0003676">
    <property type="term" value="F:nucleic acid binding"/>
    <property type="evidence" value="ECO:0007669"/>
    <property type="project" value="InterPro"/>
</dbReference>
<evidence type="ECO:0000259" key="4">
    <source>
        <dbReference type="PROSITE" id="PS50158"/>
    </source>
</evidence>
<evidence type="ECO:0000313" key="5">
    <source>
        <dbReference type="EMBL" id="PFH44789.1"/>
    </source>
</evidence>
<keyword evidence="6" id="KW-1185">Reference proteome</keyword>
<dbReference type="Proteomes" id="UP000242287">
    <property type="component" value="Unassembled WGS sequence"/>
</dbReference>
<dbReference type="EMBL" id="KZ302863">
    <property type="protein sequence ID" value="PFH44789.1"/>
    <property type="molecule type" value="Genomic_DNA"/>
</dbReference>
<accession>A0A2A9N639</accession>
<reference evidence="5 6" key="1">
    <citation type="submission" date="2014-02" db="EMBL/GenBank/DDBJ databases">
        <title>Transposable element dynamics among asymbiotic and ectomycorrhizal Amanita fungi.</title>
        <authorList>
            <consortium name="DOE Joint Genome Institute"/>
            <person name="Hess J."/>
            <person name="Skrede I."/>
            <person name="Wolfe B."/>
            <person name="LaButti K."/>
            <person name="Ohm R.A."/>
            <person name="Grigoriev I.V."/>
            <person name="Pringle A."/>
        </authorList>
    </citation>
    <scope>NUCLEOTIDE SEQUENCE [LARGE SCALE GENOMIC DNA]</scope>
    <source>
        <strain evidence="5 6">SKay4041</strain>
    </source>
</reference>
<keyword evidence="2" id="KW-0863">Zinc-finger</keyword>
<evidence type="ECO:0000256" key="1">
    <source>
        <dbReference type="ARBA" id="ARBA00022664"/>
    </source>
</evidence>
<dbReference type="GO" id="GO:0008270">
    <property type="term" value="F:zinc ion binding"/>
    <property type="evidence" value="ECO:0007669"/>
    <property type="project" value="UniProtKB-KW"/>
</dbReference>
<feature type="non-terminal residue" evidence="5">
    <location>
        <position position="1"/>
    </location>
</feature>
<gene>
    <name evidence="5" type="ORF">AMATHDRAFT_117014</name>
</gene>
<dbReference type="PROSITE" id="PS50158">
    <property type="entry name" value="ZF_CCHC"/>
    <property type="match status" value="1"/>
</dbReference>
<dbReference type="STRING" id="703135.A0A2A9N639"/>